<dbReference type="InterPro" id="IPR021829">
    <property type="entry name" value="DUF3419"/>
</dbReference>
<dbReference type="PANTHER" id="PTHR47473:SF1">
    <property type="entry name" value="METHYLTRANSFERASE DOMAIN-CONTAINING PROTEIN"/>
    <property type="match status" value="1"/>
</dbReference>
<feature type="domain" description="Methyltransferase" evidence="1">
    <location>
        <begin position="100"/>
        <end position="195"/>
    </location>
</feature>
<organism evidence="2 3">
    <name type="scientific">Apatococcus fuscideae</name>
    <dbReference type="NCBI Taxonomy" id="2026836"/>
    <lineage>
        <taxon>Eukaryota</taxon>
        <taxon>Viridiplantae</taxon>
        <taxon>Chlorophyta</taxon>
        <taxon>core chlorophytes</taxon>
        <taxon>Trebouxiophyceae</taxon>
        <taxon>Chlorellales</taxon>
        <taxon>Chlorellaceae</taxon>
        <taxon>Apatococcus</taxon>
    </lineage>
</organism>
<dbReference type="EMBL" id="JALJOV010000397">
    <property type="protein sequence ID" value="KAK9864067.1"/>
    <property type="molecule type" value="Genomic_DNA"/>
</dbReference>
<evidence type="ECO:0000313" key="3">
    <source>
        <dbReference type="Proteomes" id="UP001485043"/>
    </source>
</evidence>
<dbReference type="InterPro" id="IPR041698">
    <property type="entry name" value="Methyltransf_25"/>
</dbReference>
<sequence>MGAGGDGRPIIRSKRDGLIKRIRSSDKLKRLGSVKDDLVVLRSLWFQKVSGGDHAARLESFYGPQAHAYDKFRSSFLWGRRPMLAAAAARLQDQHDLVWVDLGGGTGENVDMMAEMLPIKQFKAIYVVDLCKSLCKEAANKVRQKGWTNVHVIECDACTFEPPEGVVTLVTFSYSLTMIPPFYAAVDRAISYLHPTKGLLAVADFFVSGRFDLPMRQMTWLRRFFWRCIFDTDNIDIGPERRNYLDHRLSRVWEYNGQGSIPYVPFLRAPFYAWVGHVPQLASVLCENKVEAPPHFPPTFLYTMSWEDPRPDAEVLRICESDCVLTLTSGGCNSLNLCLEGAGQVYSVDCNPAQNALLELKALAIRELEYDDVWAMFGEGRHPNIKQIFEQRLAPFMTQASYKFWECRLWYFKQGLYYQGGMGKAVLYMQLIAWWMGMGGSMKRLANADTLQAQQQAWDGAWFIRFCKLGPSWLKELIIRILALIFLNRFVMWFGGGVPCKQYRLIHKDGLRISQYIARTFDGVAHSSHLRSDNYFYYNCCTGRFLKDCCPSYLTREGFDRLKSGRLESLHIVSSYFKEQLQARMYSKVILMDHVDWQDLTAAKDLAQVLARQVIPGGRVIWRSAAEAPKYAQLVREAGFDVKCLQRAEEGYMDRVNMYSSFYVAVRRGSSHLANGSSHILNGN</sequence>
<keyword evidence="3" id="KW-1185">Reference proteome</keyword>
<dbReference type="Pfam" id="PF13649">
    <property type="entry name" value="Methyltransf_25"/>
    <property type="match status" value="1"/>
</dbReference>
<dbReference type="Pfam" id="PF11899">
    <property type="entry name" value="DUF3419"/>
    <property type="match status" value="1"/>
</dbReference>
<gene>
    <name evidence="2" type="ORF">WJX84_008744</name>
</gene>
<dbReference type="Proteomes" id="UP001485043">
    <property type="component" value="Unassembled WGS sequence"/>
</dbReference>
<comment type="caution">
    <text evidence="2">The sequence shown here is derived from an EMBL/GenBank/DDBJ whole genome shotgun (WGS) entry which is preliminary data.</text>
</comment>
<evidence type="ECO:0000313" key="2">
    <source>
        <dbReference type="EMBL" id="KAK9864067.1"/>
    </source>
</evidence>
<dbReference type="Gene3D" id="3.40.50.150">
    <property type="entry name" value="Vaccinia Virus protein VP39"/>
    <property type="match status" value="1"/>
</dbReference>
<dbReference type="PANTHER" id="PTHR47473">
    <property type="entry name" value="BTA1P"/>
    <property type="match status" value="1"/>
</dbReference>
<reference evidence="2 3" key="1">
    <citation type="journal article" date="2024" name="Nat. Commun.">
        <title>Phylogenomics reveals the evolutionary origins of lichenization in chlorophyte algae.</title>
        <authorList>
            <person name="Puginier C."/>
            <person name="Libourel C."/>
            <person name="Otte J."/>
            <person name="Skaloud P."/>
            <person name="Haon M."/>
            <person name="Grisel S."/>
            <person name="Petersen M."/>
            <person name="Berrin J.G."/>
            <person name="Delaux P.M."/>
            <person name="Dal Grande F."/>
            <person name="Keller J."/>
        </authorList>
    </citation>
    <scope>NUCLEOTIDE SEQUENCE [LARGE SCALE GENOMIC DNA]</scope>
    <source>
        <strain evidence="2 3">SAG 2523</strain>
    </source>
</reference>
<proteinExistence type="predicted"/>
<evidence type="ECO:0000259" key="1">
    <source>
        <dbReference type="Pfam" id="PF13649"/>
    </source>
</evidence>
<dbReference type="AlphaFoldDB" id="A0AAW1T4Y0"/>
<accession>A0AAW1T4Y0</accession>
<dbReference type="SUPFAM" id="SSF53335">
    <property type="entry name" value="S-adenosyl-L-methionine-dependent methyltransferases"/>
    <property type="match status" value="1"/>
</dbReference>
<protein>
    <recommendedName>
        <fullName evidence="1">Methyltransferase domain-containing protein</fullName>
    </recommendedName>
</protein>
<dbReference type="CDD" id="cd02440">
    <property type="entry name" value="AdoMet_MTases"/>
    <property type="match status" value="1"/>
</dbReference>
<dbReference type="InterPro" id="IPR029063">
    <property type="entry name" value="SAM-dependent_MTases_sf"/>
</dbReference>
<name>A0AAW1T4Y0_9CHLO</name>